<dbReference type="Pfam" id="PF09588">
    <property type="entry name" value="YqaJ"/>
    <property type="match status" value="1"/>
</dbReference>
<evidence type="ECO:0000259" key="1">
    <source>
        <dbReference type="Pfam" id="PF09588"/>
    </source>
</evidence>
<proteinExistence type="predicted"/>
<dbReference type="AlphaFoldDB" id="A0A6J8DAR6"/>
<keyword evidence="3" id="KW-1185">Reference proteome</keyword>
<dbReference type="InterPro" id="IPR011604">
    <property type="entry name" value="PDDEXK-like_dom_sf"/>
</dbReference>
<organism evidence="2 3">
    <name type="scientific">Mytilus coruscus</name>
    <name type="common">Sea mussel</name>
    <dbReference type="NCBI Taxonomy" id="42192"/>
    <lineage>
        <taxon>Eukaryota</taxon>
        <taxon>Metazoa</taxon>
        <taxon>Spiralia</taxon>
        <taxon>Lophotrochozoa</taxon>
        <taxon>Mollusca</taxon>
        <taxon>Bivalvia</taxon>
        <taxon>Autobranchia</taxon>
        <taxon>Pteriomorphia</taxon>
        <taxon>Mytilida</taxon>
        <taxon>Mytiloidea</taxon>
        <taxon>Mytilidae</taxon>
        <taxon>Mytilinae</taxon>
        <taxon>Mytilus</taxon>
    </lineage>
</organism>
<dbReference type="InterPro" id="IPR019080">
    <property type="entry name" value="YqaJ_viral_recombinase"/>
</dbReference>
<evidence type="ECO:0000313" key="3">
    <source>
        <dbReference type="Proteomes" id="UP000507470"/>
    </source>
</evidence>
<dbReference type="EMBL" id="CACVKT020007029">
    <property type="protein sequence ID" value="CAC5404737.1"/>
    <property type="molecule type" value="Genomic_DNA"/>
</dbReference>
<dbReference type="InterPro" id="IPR011335">
    <property type="entry name" value="Restrct_endonuc-II-like"/>
</dbReference>
<protein>
    <recommendedName>
        <fullName evidence="1">YqaJ viral recombinase domain-containing protein</fullName>
    </recommendedName>
</protein>
<dbReference type="GO" id="GO:0006281">
    <property type="term" value="P:DNA repair"/>
    <property type="evidence" value="ECO:0007669"/>
    <property type="project" value="UniProtKB-ARBA"/>
</dbReference>
<name>A0A6J8DAR6_MYTCO</name>
<evidence type="ECO:0000313" key="2">
    <source>
        <dbReference type="EMBL" id="CAC5404737.1"/>
    </source>
</evidence>
<dbReference type="SUPFAM" id="SSF52980">
    <property type="entry name" value="Restriction endonuclease-like"/>
    <property type="match status" value="1"/>
</dbReference>
<dbReference type="PANTHER" id="PTHR47526:SF4">
    <property type="entry name" value="SWIM-TYPE DOMAIN-CONTAINING PROTEIN"/>
    <property type="match status" value="1"/>
</dbReference>
<dbReference type="Proteomes" id="UP000507470">
    <property type="component" value="Unassembled WGS sequence"/>
</dbReference>
<dbReference type="OrthoDB" id="7753208at2759"/>
<dbReference type="Gene3D" id="3.90.320.10">
    <property type="match status" value="1"/>
</dbReference>
<reference evidence="2 3" key="1">
    <citation type="submission" date="2020-06" db="EMBL/GenBank/DDBJ databases">
        <authorList>
            <person name="Li R."/>
            <person name="Bekaert M."/>
        </authorList>
    </citation>
    <scope>NUCLEOTIDE SEQUENCE [LARGE SCALE GENOMIC DNA]</scope>
    <source>
        <strain evidence="3">wild</strain>
    </source>
</reference>
<sequence length="257" mass="29290">MWNKSFTNKLSFVSEQHKVVIDRFCKEEDDIILVCKQDEVYTDYKCPRHTLKELVGDEEEAEEAEAVIEGMIPFNAVIVVSGKTTPYHHYSSTSPNELFAHSEDVFDTIEVTDEEAANCENDTRYQSKCKQWFSFRSGRITASRMKAVCRTPINNPSKSLLKDICYQANKKFSSKATEWGCEHGSMARHQYFTEISKKYENSKIKDVGFTIEYPYMGASPDGKASCDCCGKVLKEIKCPFCKRDSMIDNSADCITSD</sequence>
<accession>A0A6J8DAR6</accession>
<dbReference type="PANTHER" id="PTHR47526">
    <property type="entry name" value="ATP-DEPENDENT DNA HELICASE"/>
    <property type="match status" value="1"/>
</dbReference>
<gene>
    <name evidence="2" type="ORF">MCOR_38494</name>
</gene>
<feature type="domain" description="YqaJ viral recombinase" evidence="1">
    <location>
        <begin position="131"/>
        <end position="241"/>
    </location>
</feature>
<dbReference type="CDD" id="cd22343">
    <property type="entry name" value="PDDEXK_lambda_exonuclease-like"/>
    <property type="match status" value="1"/>
</dbReference>